<sequence>MGVRRIRQSGERQCATAGGRRSAPLGGGRWLDRGGLRPSVAGCGGTEAARAGSGDPAEGRSFFGRRRERVTNP</sequence>
<accession>Q6H4S4</accession>
<name>Q6H4S4_ORYSJ</name>
<evidence type="ECO:0000256" key="1">
    <source>
        <dbReference type="SAM" id="MobiDB-lite"/>
    </source>
</evidence>
<feature type="compositionally biased region" description="Basic residues" evidence="1">
    <location>
        <begin position="63"/>
        <end position="73"/>
    </location>
</feature>
<dbReference type="AlphaFoldDB" id="Q6H4S4"/>
<reference evidence="3" key="2">
    <citation type="journal article" date="2008" name="Nucleic Acids Res.">
        <title>The rice annotation project database (RAP-DB): 2008 update.</title>
        <authorList>
            <consortium name="The rice annotation project (RAP)"/>
        </authorList>
    </citation>
    <scope>GENOME REANNOTATION</scope>
    <source>
        <strain evidence="3">cv. Nipponbare</strain>
    </source>
</reference>
<organism evidence="2 3">
    <name type="scientific">Oryza sativa subsp. japonica</name>
    <name type="common">Rice</name>
    <dbReference type="NCBI Taxonomy" id="39947"/>
    <lineage>
        <taxon>Eukaryota</taxon>
        <taxon>Viridiplantae</taxon>
        <taxon>Streptophyta</taxon>
        <taxon>Embryophyta</taxon>
        <taxon>Tracheophyta</taxon>
        <taxon>Spermatophyta</taxon>
        <taxon>Magnoliopsida</taxon>
        <taxon>Liliopsida</taxon>
        <taxon>Poales</taxon>
        <taxon>Poaceae</taxon>
        <taxon>BOP clade</taxon>
        <taxon>Oryzoideae</taxon>
        <taxon>Oryzeae</taxon>
        <taxon>Oryzinae</taxon>
        <taxon>Oryza</taxon>
        <taxon>Oryza sativa</taxon>
    </lineage>
</organism>
<evidence type="ECO:0000313" key="2">
    <source>
        <dbReference type="EMBL" id="BAD26275.1"/>
    </source>
</evidence>
<dbReference type="Proteomes" id="UP000000763">
    <property type="component" value="Chromosome 9"/>
</dbReference>
<proteinExistence type="predicted"/>
<evidence type="ECO:0000313" key="3">
    <source>
        <dbReference type="Proteomes" id="UP000000763"/>
    </source>
</evidence>
<feature type="region of interest" description="Disordered" evidence="1">
    <location>
        <begin position="1"/>
        <end position="73"/>
    </location>
</feature>
<reference evidence="3" key="1">
    <citation type="journal article" date="2005" name="Nature">
        <title>The map-based sequence of the rice genome.</title>
        <authorList>
            <consortium name="International rice genome sequencing project (IRGSP)"/>
            <person name="Matsumoto T."/>
            <person name="Wu J."/>
            <person name="Kanamori H."/>
            <person name="Katayose Y."/>
            <person name="Fujisawa M."/>
            <person name="Namiki N."/>
            <person name="Mizuno H."/>
            <person name="Yamamoto K."/>
            <person name="Antonio B.A."/>
            <person name="Baba T."/>
            <person name="Sakata K."/>
            <person name="Nagamura Y."/>
            <person name="Aoki H."/>
            <person name="Arikawa K."/>
            <person name="Arita K."/>
            <person name="Bito T."/>
            <person name="Chiden Y."/>
            <person name="Fujitsuka N."/>
            <person name="Fukunaka R."/>
            <person name="Hamada M."/>
            <person name="Harada C."/>
            <person name="Hayashi A."/>
            <person name="Hijishita S."/>
            <person name="Honda M."/>
            <person name="Hosokawa S."/>
            <person name="Ichikawa Y."/>
            <person name="Idonuma A."/>
            <person name="Iijima M."/>
            <person name="Ikeda M."/>
            <person name="Ikeno M."/>
            <person name="Ito K."/>
            <person name="Ito S."/>
            <person name="Ito T."/>
            <person name="Ito Y."/>
            <person name="Ito Y."/>
            <person name="Iwabuchi A."/>
            <person name="Kamiya K."/>
            <person name="Karasawa W."/>
            <person name="Kurita K."/>
            <person name="Katagiri S."/>
            <person name="Kikuta A."/>
            <person name="Kobayashi H."/>
            <person name="Kobayashi N."/>
            <person name="Machita K."/>
            <person name="Maehara T."/>
            <person name="Masukawa M."/>
            <person name="Mizubayashi T."/>
            <person name="Mukai Y."/>
            <person name="Nagasaki H."/>
            <person name="Nagata Y."/>
            <person name="Naito S."/>
            <person name="Nakashima M."/>
            <person name="Nakama Y."/>
            <person name="Nakamichi Y."/>
            <person name="Nakamura M."/>
            <person name="Meguro A."/>
            <person name="Negishi M."/>
            <person name="Ohta I."/>
            <person name="Ohta T."/>
            <person name="Okamoto M."/>
            <person name="Ono N."/>
            <person name="Saji S."/>
            <person name="Sakaguchi M."/>
            <person name="Sakai K."/>
            <person name="Shibata M."/>
            <person name="Shimokawa T."/>
            <person name="Song J."/>
            <person name="Takazaki Y."/>
            <person name="Terasawa K."/>
            <person name="Tsugane M."/>
            <person name="Tsuji K."/>
            <person name="Ueda S."/>
            <person name="Waki K."/>
            <person name="Yamagata H."/>
            <person name="Yamamoto M."/>
            <person name="Yamamoto S."/>
            <person name="Yamane H."/>
            <person name="Yoshiki S."/>
            <person name="Yoshihara R."/>
            <person name="Yukawa K."/>
            <person name="Zhong H."/>
            <person name="Yano M."/>
            <person name="Yuan Q."/>
            <person name="Ouyang S."/>
            <person name="Liu J."/>
            <person name="Jones K.M."/>
            <person name="Gansberger K."/>
            <person name="Moffat K."/>
            <person name="Hill J."/>
            <person name="Bera J."/>
            <person name="Fadrosh D."/>
            <person name="Jin S."/>
            <person name="Johri S."/>
            <person name="Kim M."/>
            <person name="Overton L."/>
            <person name="Reardon M."/>
            <person name="Tsitrin T."/>
            <person name="Vuong H."/>
            <person name="Weaver B."/>
            <person name="Ciecko A."/>
            <person name="Tallon L."/>
            <person name="Jackson J."/>
            <person name="Pai G."/>
            <person name="Aken S.V."/>
            <person name="Utterback T."/>
            <person name="Reidmuller S."/>
            <person name="Feldblyum T."/>
            <person name="Hsiao J."/>
            <person name="Zismann V."/>
            <person name="Iobst S."/>
            <person name="de Vazeille A.R."/>
            <person name="Buell C.R."/>
            <person name="Ying K."/>
            <person name="Li Y."/>
            <person name="Lu T."/>
            <person name="Huang Y."/>
            <person name="Zhao Q."/>
            <person name="Feng Q."/>
            <person name="Zhang L."/>
            <person name="Zhu J."/>
            <person name="Weng Q."/>
            <person name="Mu J."/>
            <person name="Lu Y."/>
            <person name="Fan D."/>
            <person name="Liu Y."/>
            <person name="Guan J."/>
            <person name="Zhang Y."/>
            <person name="Yu S."/>
            <person name="Liu X."/>
            <person name="Zhang Y."/>
            <person name="Hong G."/>
            <person name="Han B."/>
            <person name="Choisne N."/>
            <person name="Demange N."/>
            <person name="Orjeda G."/>
            <person name="Samain S."/>
            <person name="Cattolico L."/>
            <person name="Pelletier E."/>
            <person name="Couloux A."/>
            <person name="Segurens B."/>
            <person name="Wincker P."/>
            <person name="D'Hont A."/>
            <person name="Scarpelli C."/>
            <person name="Weissenbach J."/>
            <person name="Salanoubat M."/>
            <person name="Quetier F."/>
            <person name="Yu Y."/>
            <person name="Kim H.R."/>
            <person name="Rambo T."/>
            <person name="Currie J."/>
            <person name="Collura K."/>
            <person name="Luo M."/>
            <person name="Yang T."/>
            <person name="Ammiraju J.S.S."/>
            <person name="Engler F."/>
            <person name="Soderlund C."/>
            <person name="Wing R.A."/>
            <person name="Palmer L.E."/>
            <person name="de la Bastide M."/>
            <person name="Spiegel L."/>
            <person name="Nascimento L."/>
            <person name="Zutavern T."/>
            <person name="O'Shaughnessy A."/>
            <person name="Dike S."/>
            <person name="Dedhia N."/>
            <person name="Preston R."/>
            <person name="Balija V."/>
            <person name="McCombie W.R."/>
            <person name="Chow T."/>
            <person name="Chen H."/>
            <person name="Chung M."/>
            <person name="Chen C."/>
            <person name="Shaw J."/>
            <person name="Wu H."/>
            <person name="Hsiao K."/>
            <person name="Chao Y."/>
            <person name="Chu M."/>
            <person name="Cheng C."/>
            <person name="Hour A."/>
            <person name="Lee P."/>
            <person name="Lin S."/>
            <person name="Lin Y."/>
            <person name="Liou J."/>
            <person name="Liu S."/>
            <person name="Hsing Y."/>
            <person name="Raghuvanshi S."/>
            <person name="Mohanty A."/>
            <person name="Bharti A.K."/>
            <person name="Gaur A."/>
            <person name="Gupta V."/>
            <person name="Kumar D."/>
            <person name="Ravi V."/>
            <person name="Vij S."/>
            <person name="Kapur A."/>
            <person name="Khurana P."/>
            <person name="Khurana P."/>
            <person name="Khurana J.P."/>
            <person name="Tyagi A.K."/>
            <person name="Gaikwad K."/>
            <person name="Singh A."/>
            <person name="Dalal V."/>
            <person name="Srivastava S."/>
            <person name="Dixit A."/>
            <person name="Pal A.K."/>
            <person name="Ghazi I.A."/>
            <person name="Yadav M."/>
            <person name="Pandit A."/>
            <person name="Bhargava A."/>
            <person name="Sureshbabu K."/>
            <person name="Batra K."/>
            <person name="Sharma T.R."/>
            <person name="Mohapatra T."/>
            <person name="Singh N.K."/>
            <person name="Messing J."/>
            <person name="Nelson A.B."/>
            <person name="Fuks G."/>
            <person name="Kavchok S."/>
            <person name="Keizer G."/>
            <person name="Linton E."/>
            <person name="Llaca V."/>
            <person name="Song R."/>
            <person name="Tanyolac B."/>
            <person name="Young S."/>
            <person name="Ho-Il K."/>
            <person name="Hahn J.H."/>
            <person name="Sangsakoo G."/>
            <person name="Vanavichit A."/>
            <person name="de Mattos Luiz.A.T."/>
            <person name="Zimmer P.D."/>
            <person name="Malone G."/>
            <person name="Dellagostin O."/>
            <person name="de Oliveira A.C."/>
            <person name="Bevan M."/>
            <person name="Bancroft I."/>
            <person name="Minx P."/>
            <person name="Cordum H."/>
            <person name="Wilson R."/>
            <person name="Cheng Z."/>
            <person name="Jin W."/>
            <person name="Jiang J."/>
            <person name="Leong S.A."/>
            <person name="Iwama H."/>
            <person name="Gojobori T."/>
            <person name="Itoh T."/>
            <person name="Niimura Y."/>
            <person name="Fujii Y."/>
            <person name="Habara T."/>
            <person name="Sakai H."/>
            <person name="Sato Y."/>
            <person name="Wilson G."/>
            <person name="Kumar K."/>
            <person name="McCouch S."/>
            <person name="Juretic N."/>
            <person name="Hoen D."/>
            <person name="Wright S."/>
            <person name="Bruskiewich R."/>
            <person name="Bureau T."/>
            <person name="Miyao A."/>
            <person name="Hirochika H."/>
            <person name="Nishikawa T."/>
            <person name="Kadowaki K."/>
            <person name="Sugiura M."/>
            <person name="Burr B."/>
            <person name="Sasaki T."/>
        </authorList>
    </citation>
    <scope>NUCLEOTIDE SEQUENCE [LARGE SCALE GENOMIC DNA]</scope>
    <source>
        <strain evidence="3">cv. Nipponbare</strain>
    </source>
</reference>
<gene>
    <name evidence="2" type="primary">B1008E06.47</name>
</gene>
<dbReference type="EMBL" id="AP005829">
    <property type="protein sequence ID" value="BAD26275.1"/>
    <property type="molecule type" value="Genomic_DNA"/>
</dbReference>
<protein>
    <submittedName>
        <fullName evidence="2">Uncharacterized protein</fullName>
    </submittedName>
</protein>